<name>A0A0C9VH40_SPHS4</name>
<sequence length="201" mass="21776">MGASHLERRDEDASRNVEKADAKQQPRDKGGIAVGCRSYCLLALRLTLQRLQGGRAVLYVNATFDGTEDSVDFNGALHCPMPVQHRTRAEISHPDDEGTKASVRPPTTISRSLAAVNINDTVSPTHTRIRLQTHIRSASVVPTIGTPTPLSRSSSSSALHSSPSTHMESGTELLSMKEATRLKRIPPVRQLLATLKLGVDP</sequence>
<accession>A0A0C9VH40</accession>
<feature type="region of interest" description="Disordered" evidence="1">
    <location>
        <begin position="142"/>
        <end position="171"/>
    </location>
</feature>
<dbReference type="HOGENOM" id="CLU_1361193_0_0_1"/>
<dbReference type="EMBL" id="KN837174">
    <property type="protein sequence ID" value="KIJ36875.1"/>
    <property type="molecule type" value="Genomic_DNA"/>
</dbReference>
<evidence type="ECO:0000313" key="3">
    <source>
        <dbReference type="Proteomes" id="UP000054279"/>
    </source>
</evidence>
<keyword evidence="3" id="KW-1185">Reference proteome</keyword>
<protein>
    <submittedName>
        <fullName evidence="2">Uncharacterized protein</fullName>
    </submittedName>
</protein>
<evidence type="ECO:0000256" key="1">
    <source>
        <dbReference type="SAM" id="MobiDB-lite"/>
    </source>
</evidence>
<feature type="compositionally biased region" description="Low complexity" evidence="1">
    <location>
        <begin position="146"/>
        <end position="166"/>
    </location>
</feature>
<proteinExistence type="predicted"/>
<organism evidence="2 3">
    <name type="scientific">Sphaerobolus stellatus (strain SS14)</name>
    <dbReference type="NCBI Taxonomy" id="990650"/>
    <lineage>
        <taxon>Eukaryota</taxon>
        <taxon>Fungi</taxon>
        <taxon>Dikarya</taxon>
        <taxon>Basidiomycota</taxon>
        <taxon>Agaricomycotina</taxon>
        <taxon>Agaricomycetes</taxon>
        <taxon>Phallomycetidae</taxon>
        <taxon>Geastrales</taxon>
        <taxon>Sphaerobolaceae</taxon>
        <taxon>Sphaerobolus</taxon>
    </lineage>
</organism>
<dbReference type="Proteomes" id="UP000054279">
    <property type="component" value="Unassembled WGS sequence"/>
</dbReference>
<feature type="region of interest" description="Disordered" evidence="1">
    <location>
        <begin position="1"/>
        <end position="29"/>
    </location>
</feature>
<dbReference type="AlphaFoldDB" id="A0A0C9VH40"/>
<gene>
    <name evidence="2" type="ORF">M422DRAFT_260735</name>
</gene>
<evidence type="ECO:0000313" key="2">
    <source>
        <dbReference type="EMBL" id="KIJ36875.1"/>
    </source>
</evidence>
<reference evidence="2 3" key="1">
    <citation type="submission" date="2014-06" db="EMBL/GenBank/DDBJ databases">
        <title>Evolutionary Origins and Diversification of the Mycorrhizal Mutualists.</title>
        <authorList>
            <consortium name="DOE Joint Genome Institute"/>
            <consortium name="Mycorrhizal Genomics Consortium"/>
            <person name="Kohler A."/>
            <person name="Kuo A."/>
            <person name="Nagy L.G."/>
            <person name="Floudas D."/>
            <person name="Copeland A."/>
            <person name="Barry K.W."/>
            <person name="Cichocki N."/>
            <person name="Veneault-Fourrey C."/>
            <person name="LaButti K."/>
            <person name="Lindquist E.A."/>
            <person name="Lipzen A."/>
            <person name="Lundell T."/>
            <person name="Morin E."/>
            <person name="Murat C."/>
            <person name="Riley R."/>
            <person name="Ohm R."/>
            <person name="Sun H."/>
            <person name="Tunlid A."/>
            <person name="Henrissat B."/>
            <person name="Grigoriev I.V."/>
            <person name="Hibbett D.S."/>
            <person name="Martin F."/>
        </authorList>
    </citation>
    <scope>NUCLEOTIDE SEQUENCE [LARGE SCALE GENOMIC DNA]</scope>
    <source>
        <strain evidence="2 3">SS14</strain>
    </source>
</reference>